<organism evidence="6 7">
    <name type="scientific">Manganibacter manganicus</name>
    <dbReference type="NCBI Taxonomy" id="1873176"/>
    <lineage>
        <taxon>Bacteria</taxon>
        <taxon>Pseudomonadati</taxon>
        <taxon>Pseudomonadota</taxon>
        <taxon>Alphaproteobacteria</taxon>
        <taxon>Hyphomicrobiales</taxon>
        <taxon>Phyllobacteriaceae</taxon>
        <taxon>Manganibacter</taxon>
    </lineage>
</organism>
<dbReference type="CDD" id="cd06976">
    <property type="entry name" value="cupin_MtlR-like_N"/>
    <property type="match status" value="1"/>
</dbReference>
<dbReference type="InterPro" id="IPR050204">
    <property type="entry name" value="AraC_XylS_family_regulators"/>
</dbReference>
<dbReference type="SUPFAM" id="SSF51215">
    <property type="entry name" value="Regulatory protein AraC"/>
    <property type="match status" value="1"/>
</dbReference>
<dbReference type="Proteomes" id="UP000191905">
    <property type="component" value="Unassembled WGS sequence"/>
</dbReference>
<evidence type="ECO:0000259" key="5">
    <source>
        <dbReference type="PROSITE" id="PS01124"/>
    </source>
</evidence>
<dbReference type="EMBL" id="MDET01000003">
    <property type="protein sequence ID" value="OQM77006.1"/>
    <property type="molecule type" value="Genomic_DNA"/>
</dbReference>
<dbReference type="GO" id="GO:0003700">
    <property type="term" value="F:DNA-binding transcription factor activity"/>
    <property type="evidence" value="ECO:0007669"/>
    <property type="project" value="InterPro"/>
</dbReference>
<keyword evidence="2" id="KW-0238">DNA-binding</keyword>
<comment type="caution">
    <text evidence="6">The sequence shown here is derived from an EMBL/GenBank/DDBJ whole genome shotgun (WGS) entry which is preliminary data.</text>
</comment>
<protein>
    <submittedName>
        <fullName evidence="6">AraC family transcriptional regulator</fullName>
    </submittedName>
</protein>
<dbReference type="InterPro" id="IPR018062">
    <property type="entry name" value="HTH_AraC-typ_CS"/>
</dbReference>
<reference evidence="6 7" key="1">
    <citation type="journal article" date="2016" name="Int. J. Syst. Evol. Microbiol.">
        <title>Pseudaminobacter manganicus sp. nov., isolated from sludge of a manganese mine.</title>
        <authorList>
            <person name="Li J."/>
            <person name="Huang J."/>
            <person name="Liao S."/>
            <person name="Wang G."/>
        </authorList>
    </citation>
    <scope>NUCLEOTIDE SEQUENCE [LARGE SCALE GENOMIC DNA]</scope>
    <source>
        <strain evidence="6 7">JH-7</strain>
    </source>
</reference>
<evidence type="ECO:0000256" key="3">
    <source>
        <dbReference type="ARBA" id="ARBA00023159"/>
    </source>
</evidence>
<evidence type="ECO:0000313" key="7">
    <source>
        <dbReference type="Proteomes" id="UP000191905"/>
    </source>
</evidence>
<dbReference type="OrthoDB" id="9816011at2"/>
<dbReference type="Gene3D" id="1.10.10.60">
    <property type="entry name" value="Homeodomain-like"/>
    <property type="match status" value="2"/>
</dbReference>
<keyword evidence="1" id="KW-0805">Transcription regulation</keyword>
<dbReference type="PANTHER" id="PTHR46796">
    <property type="entry name" value="HTH-TYPE TRANSCRIPTIONAL ACTIVATOR RHAS-RELATED"/>
    <property type="match status" value="1"/>
</dbReference>
<accession>A0A1V8RUX1</accession>
<dbReference type="InterPro" id="IPR037923">
    <property type="entry name" value="HTH-like"/>
</dbReference>
<dbReference type="InterPro" id="IPR018060">
    <property type="entry name" value="HTH_AraC"/>
</dbReference>
<feature type="domain" description="HTH araC/xylS-type" evidence="5">
    <location>
        <begin position="184"/>
        <end position="283"/>
    </location>
</feature>
<dbReference type="SMART" id="SM00342">
    <property type="entry name" value="HTH_ARAC"/>
    <property type="match status" value="1"/>
</dbReference>
<evidence type="ECO:0000313" key="6">
    <source>
        <dbReference type="EMBL" id="OQM77006.1"/>
    </source>
</evidence>
<keyword evidence="3" id="KW-0010">Activator</keyword>
<dbReference type="STRING" id="1873176.BFN67_10960"/>
<dbReference type="PROSITE" id="PS00041">
    <property type="entry name" value="HTH_ARAC_FAMILY_1"/>
    <property type="match status" value="1"/>
</dbReference>
<dbReference type="AlphaFoldDB" id="A0A1V8RUX1"/>
<gene>
    <name evidence="6" type="ORF">BFN67_10960</name>
</gene>
<keyword evidence="4" id="KW-0804">Transcription</keyword>
<name>A0A1V8RUX1_9HYPH</name>
<evidence type="ECO:0000256" key="1">
    <source>
        <dbReference type="ARBA" id="ARBA00023015"/>
    </source>
</evidence>
<proteinExistence type="predicted"/>
<sequence length="294" mass="32731">MEPDLEVVQIRRGESFTAWSHGYPFRTVRWHFHPEYELHLVVETSGCYFVGDFIGEFEPGNLVLTGPNLPHNWVSDIPKGTSVPLRGRIIQFSESFIEGTMKVFPELSALGPLLETSRRGALFGKETAGQVAPLMEEMMDAQGVRRIELFMMIAGVLVRASPVRTLTGPDYLPDPSGYMSVGINKAIAYIRENLTRPFGEADLAAIAGQSPSAFSRAFRRHTGMSLVQYVKRLRINLACQLLMSDGQAAITDICFEVGFNNLSNFNRQFLAEKGMPPSQFRRLLADNINANKAA</sequence>
<evidence type="ECO:0000256" key="4">
    <source>
        <dbReference type="ARBA" id="ARBA00023163"/>
    </source>
</evidence>
<dbReference type="GO" id="GO:0043565">
    <property type="term" value="F:sequence-specific DNA binding"/>
    <property type="evidence" value="ECO:0007669"/>
    <property type="project" value="InterPro"/>
</dbReference>
<dbReference type="InterPro" id="IPR009057">
    <property type="entry name" value="Homeodomain-like_sf"/>
</dbReference>
<dbReference type="SUPFAM" id="SSF46689">
    <property type="entry name" value="Homeodomain-like"/>
    <property type="match status" value="2"/>
</dbReference>
<keyword evidence="7" id="KW-1185">Reference proteome</keyword>
<dbReference type="Pfam" id="PF02311">
    <property type="entry name" value="AraC_binding"/>
    <property type="match status" value="1"/>
</dbReference>
<dbReference type="RefSeq" id="WP_080918232.1">
    <property type="nucleotide sequence ID" value="NZ_MDET01000003.1"/>
</dbReference>
<evidence type="ECO:0000256" key="2">
    <source>
        <dbReference type="ARBA" id="ARBA00023125"/>
    </source>
</evidence>
<dbReference type="Pfam" id="PF12833">
    <property type="entry name" value="HTH_18"/>
    <property type="match status" value="1"/>
</dbReference>
<dbReference type="InterPro" id="IPR003313">
    <property type="entry name" value="AraC-bd"/>
</dbReference>
<dbReference type="PROSITE" id="PS01124">
    <property type="entry name" value="HTH_ARAC_FAMILY_2"/>
    <property type="match status" value="1"/>
</dbReference>